<evidence type="ECO:0000256" key="1">
    <source>
        <dbReference type="ARBA" id="ARBA00022723"/>
    </source>
</evidence>
<keyword evidence="8" id="KW-1185">Reference proteome</keyword>
<feature type="region of interest" description="Disordered" evidence="5">
    <location>
        <begin position="166"/>
        <end position="204"/>
    </location>
</feature>
<evidence type="ECO:0000256" key="5">
    <source>
        <dbReference type="SAM" id="MobiDB-lite"/>
    </source>
</evidence>
<dbReference type="PANTHER" id="PTHR11224:SF10">
    <property type="entry name" value="IP09428P-RELATED"/>
    <property type="match status" value="1"/>
</dbReference>
<feature type="compositionally biased region" description="Basic and acidic residues" evidence="5">
    <location>
        <begin position="166"/>
        <end position="175"/>
    </location>
</feature>
<evidence type="ECO:0000256" key="4">
    <source>
        <dbReference type="PROSITE-ProRule" id="PRU00723"/>
    </source>
</evidence>
<keyword evidence="3 4" id="KW-0862">Zinc</keyword>
<feature type="zinc finger region" description="C3H1-type" evidence="4">
    <location>
        <begin position="40"/>
        <end position="66"/>
    </location>
</feature>
<keyword evidence="2 4" id="KW-0863">Zinc-finger</keyword>
<dbReference type="InterPro" id="IPR045072">
    <property type="entry name" value="MKRN-like"/>
</dbReference>
<feature type="zinc finger region" description="C3H1-type" evidence="4">
    <location>
        <begin position="67"/>
        <end position="93"/>
    </location>
</feature>
<dbReference type="InterPro" id="IPR000571">
    <property type="entry name" value="Znf_CCCH"/>
</dbReference>
<dbReference type="PANTHER" id="PTHR11224">
    <property type="entry name" value="MAKORIN-RELATED"/>
    <property type="match status" value="1"/>
</dbReference>
<dbReference type="SMART" id="SM00356">
    <property type="entry name" value="ZnF_C3H1"/>
    <property type="match status" value="2"/>
</dbReference>
<name>A0A376B817_9ASCO</name>
<feature type="domain" description="C3H1-type" evidence="6">
    <location>
        <begin position="67"/>
        <end position="93"/>
    </location>
</feature>
<dbReference type="EMBL" id="UFAJ01000469">
    <property type="protein sequence ID" value="SSD60833.1"/>
    <property type="molecule type" value="Genomic_DNA"/>
</dbReference>
<organism evidence="7 8">
    <name type="scientific">Saccharomycodes ludwigii</name>
    <dbReference type="NCBI Taxonomy" id="36035"/>
    <lineage>
        <taxon>Eukaryota</taxon>
        <taxon>Fungi</taxon>
        <taxon>Dikarya</taxon>
        <taxon>Ascomycota</taxon>
        <taxon>Saccharomycotina</taxon>
        <taxon>Saccharomycetes</taxon>
        <taxon>Saccharomycodales</taxon>
        <taxon>Saccharomycodaceae</taxon>
        <taxon>Saccharomycodes</taxon>
    </lineage>
</organism>
<dbReference type="PROSITE" id="PS50103">
    <property type="entry name" value="ZF_C3H1"/>
    <property type="match status" value="2"/>
</dbReference>
<feature type="region of interest" description="Disordered" evidence="5">
    <location>
        <begin position="124"/>
        <end position="149"/>
    </location>
</feature>
<keyword evidence="1 4" id="KW-0479">Metal-binding</keyword>
<dbReference type="OrthoDB" id="411372at2759"/>
<dbReference type="InterPro" id="IPR036855">
    <property type="entry name" value="Znf_CCCH_sf"/>
</dbReference>
<dbReference type="Pfam" id="PF00642">
    <property type="entry name" value="zf-CCCH"/>
    <property type="match status" value="2"/>
</dbReference>
<evidence type="ECO:0000259" key="6">
    <source>
        <dbReference type="PROSITE" id="PS50103"/>
    </source>
</evidence>
<dbReference type="GO" id="GO:0000209">
    <property type="term" value="P:protein polyubiquitination"/>
    <property type="evidence" value="ECO:0007669"/>
    <property type="project" value="InterPro"/>
</dbReference>
<evidence type="ECO:0000256" key="3">
    <source>
        <dbReference type="ARBA" id="ARBA00022833"/>
    </source>
</evidence>
<feature type="compositionally biased region" description="Low complexity" evidence="5">
    <location>
        <begin position="177"/>
        <end position="199"/>
    </location>
</feature>
<feature type="domain" description="C3H1-type" evidence="6">
    <location>
        <begin position="40"/>
        <end position="66"/>
    </location>
</feature>
<evidence type="ECO:0000313" key="8">
    <source>
        <dbReference type="Proteomes" id="UP000262825"/>
    </source>
</evidence>
<protein>
    <recommendedName>
        <fullName evidence="6">C3H1-type domain-containing protein</fullName>
    </recommendedName>
</protein>
<feature type="compositionally biased region" description="Acidic residues" evidence="5">
    <location>
        <begin position="137"/>
        <end position="149"/>
    </location>
</feature>
<proteinExistence type="predicted"/>
<reference evidence="8" key="1">
    <citation type="submission" date="2018-06" db="EMBL/GenBank/DDBJ databases">
        <authorList>
            <person name="Guldener U."/>
        </authorList>
    </citation>
    <scope>NUCLEOTIDE SEQUENCE [LARGE SCALE GENOMIC DNA]</scope>
    <source>
        <strain evidence="8">UTAD17</strain>
    </source>
</reference>
<evidence type="ECO:0000256" key="2">
    <source>
        <dbReference type="ARBA" id="ARBA00022771"/>
    </source>
</evidence>
<dbReference type="GO" id="GO:0008270">
    <property type="term" value="F:zinc ion binding"/>
    <property type="evidence" value="ECO:0007669"/>
    <property type="project" value="UniProtKB-KW"/>
</dbReference>
<dbReference type="Proteomes" id="UP000262825">
    <property type="component" value="Unassembled WGS sequence"/>
</dbReference>
<sequence length="306" mass="35105">MMLQQSFPYNNNNNKFSPEQRKAIIEHLLITKNSLPHKVYPHVPCKFYRQGSCQAGDSCSFSHDLNKRPNVCKYFKRGECKFGDKCCNLHIARDDTLRNIPRINTNFDYPDVVLKLENTGITGDNIENMRDNTVGEGFDDQDESDDELTDSFFLPSDLSNLLTTEQHQKQHDYHNRSFSSVSSSSHSTTPLLNTPTTSTGANSTVSPSAGFVLTPIVKHCSNGITQDPYFLLNSNNFNANTYHHNIDNNNNNTTLMKQQHKNTLDENDNSTRAIFNSTNYNYYDCNQYDHKYSNDSYHYSYQQNSR</sequence>
<evidence type="ECO:0000313" key="7">
    <source>
        <dbReference type="EMBL" id="SSD60833.1"/>
    </source>
</evidence>
<accession>A0A376B817</accession>
<dbReference type="Gene3D" id="4.10.1000.10">
    <property type="entry name" value="Zinc finger, CCCH-type"/>
    <property type="match status" value="1"/>
</dbReference>
<gene>
    <name evidence="7" type="ORF">SCODWIG_02594</name>
</gene>
<dbReference type="AlphaFoldDB" id="A0A376B817"/>
<dbReference type="GO" id="GO:0061630">
    <property type="term" value="F:ubiquitin protein ligase activity"/>
    <property type="evidence" value="ECO:0007669"/>
    <property type="project" value="InterPro"/>
</dbReference>
<dbReference type="VEuPathDB" id="FungiDB:SCODWIG_02594"/>
<dbReference type="SUPFAM" id="SSF90229">
    <property type="entry name" value="CCCH zinc finger"/>
    <property type="match status" value="1"/>
</dbReference>